<proteinExistence type="predicted"/>
<keyword evidence="2" id="KW-1185">Reference proteome</keyword>
<evidence type="ECO:0000313" key="1">
    <source>
        <dbReference type="EMBL" id="KAK0052293.1"/>
    </source>
</evidence>
<organism evidence="1 2">
    <name type="scientific">Biomphalaria pfeifferi</name>
    <name type="common">Bloodfluke planorb</name>
    <name type="synonym">Freshwater snail</name>
    <dbReference type="NCBI Taxonomy" id="112525"/>
    <lineage>
        <taxon>Eukaryota</taxon>
        <taxon>Metazoa</taxon>
        <taxon>Spiralia</taxon>
        <taxon>Lophotrochozoa</taxon>
        <taxon>Mollusca</taxon>
        <taxon>Gastropoda</taxon>
        <taxon>Heterobranchia</taxon>
        <taxon>Euthyneura</taxon>
        <taxon>Panpulmonata</taxon>
        <taxon>Hygrophila</taxon>
        <taxon>Lymnaeoidea</taxon>
        <taxon>Planorbidae</taxon>
        <taxon>Biomphalaria</taxon>
    </lineage>
</organism>
<accession>A0AAD8F6C9</accession>
<comment type="caution">
    <text evidence="1">The sequence shown here is derived from an EMBL/GenBank/DDBJ whole genome shotgun (WGS) entry which is preliminary data.</text>
</comment>
<protein>
    <submittedName>
        <fullName evidence="1">Uncharacterized protein</fullName>
    </submittedName>
</protein>
<name>A0AAD8F6C9_BIOPF</name>
<evidence type="ECO:0000313" key="2">
    <source>
        <dbReference type="Proteomes" id="UP001233172"/>
    </source>
</evidence>
<dbReference type="EMBL" id="JASAOG010000096">
    <property type="protein sequence ID" value="KAK0052293.1"/>
    <property type="molecule type" value="Genomic_DNA"/>
</dbReference>
<reference evidence="1" key="1">
    <citation type="journal article" date="2023" name="PLoS Negl. Trop. Dis.">
        <title>A genome sequence for Biomphalaria pfeifferi, the major vector snail for the human-infecting parasite Schistosoma mansoni.</title>
        <authorList>
            <person name="Bu L."/>
            <person name="Lu L."/>
            <person name="Laidemitt M.R."/>
            <person name="Zhang S.M."/>
            <person name="Mutuku M."/>
            <person name="Mkoji G."/>
            <person name="Steinauer M."/>
            <person name="Loker E.S."/>
        </authorList>
    </citation>
    <scope>NUCLEOTIDE SEQUENCE</scope>
    <source>
        <strain evidence="1">KasaAsao</strain>
    </source>
</reference>
<reference evidence="1" key="2">
    <citation type="submission" date="2023-04" db="EMBL/GenBank/DDBJ databases">
        <authorList>
            <person name="Bu L."/>
            <person name="Lu L."/>
            <person name="Laidemitt M.R."/>
            <person name="Zhang S.M."/>
            <person name="Mutuku M."/>
            <person name="Mkoji G."/>
            <person name="Steinauer M."/>
            <person name="Loker E.S."/>
        </authorList>
    </citation>
    <scope>NUCLEOTIDE SEQUENCE</scope>
    <source>
        <strain evidence="1">KasaAsao</strain>
        <tissue evidence="1">Whole Snail</tissue>
    </source>
</reference>
<sequence>MTVIAWNIVSGWAAITASTILHGRLFSLSRAQDELFITRRGMGRSEAVKTWSTVTAVGLLTYQGVYKPSPEQTRELSLQ</sequence>
<dbReference type="AlphaFoldDB" id="A0AAD8F6C9"/>
<dbReference type="Proteomes" id="UP001233172">
    <property type="component" value="Unassembled WGS sequence"/>
</dbReference>
<gene>
    <name evidence="1" type="ORF">Bpfe_018376</name>
</gene>